<dbReference type="InterPro" id="IPR054708">
    <property type="entry name" value="MTPAP-like_central"/>
</dbReference>
<evidence type="ECO:0000256" key="6">
    <source>
        <dbReference type="ARBA" id="ARBA00022695"/>
    </source>
</evidence>
<comment type="cofactor">
    <cofactor evidence="1">
        <name>Mn(2+)</name>
        <dbReference type="ChEBI" id="CHEBI:29035"/>
    </cofactor>
</comment>
<evidence type="ECO:0000256" key="4">
    <source>
        <dbReference type="ARBA" id="ARBA00021679"/>
    </source>
</evidence>
<comment type="catalytic activity">
    <reaction evidence="11">
        <text>RNA(n) + UTP = RNA(n)-3'-uridine ribonucleotide + diphosphate</text>
        <dbReference type="Rhea" id="RHEA:14785"/>
        <dbReference type="Rhea" id="RHEA-COMP:14527"/>
        <dbReference type="Rhea" id="RHEA-COMP:17348"/>
        <dbReference type="ChEBI" id="CHEBI:33019"/>
        <dbReference type="ChEBI" id="CHEBI:46398"/>
        <dbReference type="ChEBI" id="CHEBI:140395"/>
        <dbReference type="ChEBI" id="CHEBI:173116"/>
        <dbReference type="EC" id="2.7.7.52"/>
    </reaction>
</comment>
<evidence type="ECO:0000256" key="3">
    <source>
        <dbReference type="ARBA" id="ARBA00012472"/>
    </source>
</evidence>
<dbReference type="InterPro" id="IPR002058">
    <property type="entry name" value="PAP_assoc"/>
</dbReference>
<reference evidence="15" key="1">
    <citation type="submission" date="2025-08" db="UniProtKB">
        <authorList>
            <consortium name="RefSeq"/>
        </authorList>
    </citation>
    <scope>IDENTIFICATION</scope>
</reference>
<evidence type="ECO:0000256" key="12">
    <source>
        <dbReference type="PROSITE-ProRule" id="PRU00176"/>
    </source>
</evidence>
<protein>
    <recommendedName>
        <fullName evidence="4">Speckle targeted PIP5K1A-regulated poly(A) polymerase</fullName>
        <ecNumber evidence="3">2.7.7.52</ecNumber>
    </recommendedName>
    <alternativeName>
        <fullName evidence="9">RNA-binding motif protein 21</fullName>
    </alternativeName>
    <alternativeName>
        <fullName evidence="10">U6 snRNA-specific terminal uridylyltransferase 1</fullName>
    </alternativeName>
</protein>
<proteinExistence type="predicted"/>
<dbReference type="EC" id="2.7.7.52" evidence="3"/>
<sequence length="682" mass="79178">MAAENGLVPSEDGKKMNCSFCNCLLPSTAKNFINAHISGKKHIYNVQNQQNKRDKIKRSIYVKGFDPLIPSLEEELKKFFKTLQCEVNDIYVDKNMAAYAIIEFTVNEFVERVMQLEEHLFMFYGKRLIVRRREAHSDNYLLSAKTNLSIYSEDFFSELNQCINVDQKMEILYARLQLTQDDVVLRQLICELLQNVMEEVYPKCKVMQFGSSVNGLGIKGCDIDLTLLIEPDGRDEKDIMNEVRDIIQRFAPGCKNVSLVESSKNCTIVKFLHSESSLSIDLSLNNRLAIANTELLTTYINADKRVALLLFTVRAWSQQNNLSGRSGLQLSNYALTLMVVHFLQHTAPPVLSCLQDCCVLEDDMIYGWNCSFCKICKMKASENQRTAGDLLKDFFEYYKNFDYSKLAIIIHSSKFMLKEEVLELYHNSINTNCAILVQDPFKRSHNVAQNVSLAGKELFVHMFTHAGNYLPYYFNKLFQKTEIKHKKRKQKNFHRYSVYLPNCKHTSKDSLLCCEEFILNLLKEEFKLIVENKKKVVVQNKTLKNDLEQDRGIKKRESFIRAGDSLKRLLEDTTEISSKRCIMEENFFRIVAQKDTWTNRRKNQRVLKNKDLIEPEVKQSDIELPTQSDKTLLFDCLLHIEKGEYPNVICKINIEPCNKENNLLQFQTFFAVLKKSLLSVFH</sequence>
<dbReference type="Pfam" id="PF22600">
    <property type="entry name" value="MTPAP-like_central"/>
    <property type="match status" value="1"/>
</dbReference>
<keyword evidence="12" id="KW-0694">RNA-binding</keyword>
<dbReference type="SUPFAM" id="SSF81301">
    <property type="entry name" value="Nucleotidyltransferase"/>
    <property type="match status" value="1"/>
</dbReference>
<dbReference type="CDD" id="cd05402">
    <property type="entry name" value="NT_PAP_TUTase"/>
    <property type="match status" value="1"/>
</dbReference>
<gene>
    <name evidence="15" type="primary">LOC101238186</name>
</gene>
<dbReference type="Gene3D" id="3.30.70.330">
    <property type="match status" value="1"/>
</dbReference>
<dbReference type="RefSeq" id="XP_065666975.1">
    <property type="nucleotide sequence ID" value="XM_065810903.1"/>
</dbReference>
<evidence type="ECO:0000313" key="15">
    <source>
        <dbReference type="RefSeq" id="XP_065666975.1"/>
    </source>
</evidence>
<evidence type="ECO:0000256" key="1">
    <source>
        <dbReference type="ARBA" id="ARBA00001936"/>
    </source>
</evidence>
<dbReference type="PANTHER" id="PTHR12271:SF127">
    <property type="entry name" value="SPECKLE TARGETED PIP5K1A-REGULATED POLY(A) POLYMERASE"/>
    <property type="match status" value="1"/>
</dbReference>
<evidence type="ECO:0000256" key="8">
    <source>
        <dbReference type="ARBA" id="ARBA00022842"/>
    </source>
</evidence>
<dbReference type="InterPro" id="IPR043519">
    <property type="entry name" value="NT_sf"/>
</dbReference>
<accession>A0ABM4CYD3</accession>
<evidence type="ECO:0000256" key="11">
    <source>
        <dbReference type="ARBA" id="ARBA00049105"/>
    </source>
</evidence>
<keyword evidence="14" id="KW-1185">Reference proteome</keyword>
<dbReference type="Gene3D" id="1.10.1410.10">
    <property type="match status" value="1"/>
</dbReference>
<feature type="domain" description="RRM" evidence="13">
    <location>
        <begin position="58"/>
        <end position="135"/>
    </location>
</feature>
<dbReference type="InterPro" id="IPR012677">
    <property type="entry name" value="Nucleotide-bd_a/b_plait_sf"/>
</dbReference>
<name>A0ABM4CYD3_HYDVU</name>
<evidence type="ECO:0000256" key="2">
    <source>
        <dbReference type="ARBA" id="ARBA00001946"/>
    </source>
</evidence>
<keyword evidence="6" id="KW-0548">Nucleotidyltransferase</keyword>
<dbReference type="Pfam" id="PF03828">
    <property type="entry name" value="PAP_assoc"/>
    <property type="match status" value="1"/>
</dbReference>
<evidence type="ECO:0000313" key="14">
    <source>
        <dbReference type="Proteomes" id="UP001652625"/>
    </source>
</evidence>
<keyword evidence="5" id="KW-0808">Transferase</keyword>
<organism evidence="14 15">
    <name type="scientific">Hydra vulgaris</name>
    <name type="common">Hydra</name>
    <name type="synonym">Hydra attenuata</name>
    <dbReference type="NCBI Taxonomy" id="6087"/>
    <lineage>
        <taxon>Eukaryota</taxon>
        <taxon>Metazoa</taxon>
        <taxon>Cnidaria</taxon>
        <taxon>Hydrozoa</taxon>
        <taxon>Hydroidolina</taxon>
        <taxon>Anthoathecata</taxon>
        <taxon>Aplanulata</taxon>
        <taxon>Hydridae</taxon>
        <taxon>Hydra</taxon>
    </lineage>
</organism>
<evidence type="ECO:0000256" key="7">
    <source>
        <dbReference type="ARBA" id="ARBA00022723"/>
    </source>
</evidence>
<keyword evidence="7" id="KW-0479">Metal-binding</keyword>
<dbReference type="GeneID" id="101238186"/>
<dbReference type="InterPro" id="IPR000504">
    <property type="entry name" value="RRM_dom"/>
</dbReference>
<evidence type="ECO:0000259" key="13">
    <source>
        <dbReference type="PROSITE" id="PS50102"/>
    </source>
</evidence>
<keyword evidence="8" id="KW-0460">Magnesium</keyword>
<dbReference type="PROSITE" id="PS50102">
    <property type="entry name" value="RRM"/>
    <property type="match status" value="1"/>
</dbReference>
<dbReference type="Gene3D" id="3.30.460.10">
    <property type="entry name" value="Beta Polymerase, domain 2"/>
    <property type="match status" value="1"/>
</dbReference>
<comment type="cofactor">
    <cofactor evidence="2">
        <name>Mg(2+)</name>
        <dbReference type="ChEBI" id="CHEBI:18420"/>
    </cofactor>
</comment>
<dbReference type="SUPFAM" id="SSF81631">
    <property type="entry name" value="PAP/OAS1 substrate-binding domain"/>
    <property type="match status" value="1"/>
</dbReference>
<evidence type="ECO:0000256" key="5">
    <source>
        <dbReference type="ARBA" id="ARBA00022679"/>
    </source>
</evidence>
<dbReference type="PANTHER" id="PTHR12271">
    <property type="entry name" value="POLY A POLYMERASE CID PAP -RELATED"/>
    <property type="match status" value="1"/>
</dbReference>
<evidence type="ECO:0000256" key="9">
    <source>
        <dbReference type="ARBA" id="ARBA00030790"/>
    </source>
</evidence>
<dbReference type="Proteomes" id="UP001652625">
    <property type="component" value="Chromosome 11"/>
</dbReference>
<evidence type="ECO:0000256" key="10">
    <source>
        <dbReference type="ARBA" id="ARBA00033036"/>
    </source>
</evidence>